<evidence type="ECO:0008006" key="4">
    <source>
        <dbReference type="Google" id="ProtNLM"/>
    </source>
</evidence>
<dbReference type="CDD" id="cd13578">
    <property type="entry name" value="PBP2_Bug27"/>
    <property type="match status" value="1"/>
</dbReference>
<dbReference type="EMBL" id="QGNA01000004">
    <property type="protein sequence ID" value="PWS35930.1"/>
    <property type="molecule type" value="Genomic_DNA"/>
</dbReference>
<dbReference type="Gene3D" id="3.40.190.150">
    <property type="entry name" value="Bordetella uptake gene, domain 1"/>
    <property type="match status" value="1"/>
</dbReference>
<name>A0A317F9W7_9PROT</name>
<evidence type="ECO:0000256" key="1">
    <source>
        <dbReference type="ARBA" id="ARBA00006987"/>
    </source>
</evidence>
<dbReference type="OrthoDB" id="9780943at2"/>
<comment type="caution">
    <text evidence="2">The sequence shown here is derived from an EMBL/GenBank/DDBJ whole genome shotgun (WGS) entry which is preliminary data.</text>
</comment>
<dbReference type="InterPro" id="IPR042100">
    <property type="entry name" value="Bug_dom1"/>
</dbReference>
<comment type="similarity">
    <text evidence="1">Belongs to the UPF0065 (bug) family.</text>
</comment>
<gene>
    <name evidence="2" type="ORF">DFH01_20430</name>
</gene>
<dbReference type="PANTHER" id="PTHR42928:SF5">
    <property type="entry name" value="BLR1237 PROTEIN"/>
    <property type="match status" value="1"/>
</dbReference>
<dbReference type="InterPro" id="IPR005064">
    <property type="entry name" value="BUG"/>
</dbReference>
<accession>A0A317F9W7</accession>
<evidence type="ECO:0000313" key="3">
    <source>
        <dbReference type="Proteomes" id="UP000245765"/>
    </source>
</evidence>
<dbReference type="SUPFAM" id="SSF53850">
    <property type="entry name" value="Periplasmic binding protein-like II"/>
    <property type="match status" value="1"/>
</dbReference>
<dbReference type="PANTHER" id="PTHR42928">
    <property type="entry name" value="TRICARBOXYLATE-BINDING PROTEIN"/>
    <property type="match status" value="1"/>
</dbReference>
<dbReference type="RefSeq" id="WP_109872296.1">
    <property type="nucleotide sequence ID" value="NZ_QGNA01000004.1"/>
</dbReference>
<dbReference type="Pfam" id="PF03401">
    <property type="entry name" value="TctC"/>
    <property type="match status" value="1"/>
</dbReference>
<dbReference type="AlphaFoldDB" id="A0A317F9W7"/>
<dbReference type="PIRSF" id="PIRSF017082">
    <property type="entry name" value="YflP"/>
    <property type="match status" value="1"/>
</dbReference>
<reference evidence="3" key="1">
    <citation type="submission" date="2018-05" db="EMBL/GenBank/DDBJ databases">
        <authorList>
            <person name="Du Z."/>
            <person name="Wang X."/>
        </authorList>
    </citation>
    <scope>NUCLEOTIDE SEQUENCE [LARGE SCALE GENOMIC DNA]</scope>
    <source>
        <strain evidence="3">CQN31</strain>
    </source>
</reference>
<dbReference type="Proteomes" id="UP000245765">
    <property type="component" value="Unassembled WGS sequence"/>
</dbReference>
<protein>
    <recommendedName>
        <fullName evidence="4">Tripartite tricarboxylate transporter substrate binding protein</fullName>
    </recommendedName>
</protein>
<organism evidence="2 3">
    <name type="scientific">Falsiroseomonas bella</name>
    <dbReference type="NCBI Taxonomy" id="2184016"/>
    <lineage>
        <taxon>Bacteria</taxon>
        <taxon>Pseudomonadati</taxon>
        <taxon>Pseudomonadota</taxon>
        <taxon>Alphaproteobacteria</taxon>
        <taxon>Acetobacterales</taxon>
        <taxon>Roseomonadaceae</taxon>
        <taxon>Falsiroseomonas</taxon>
    </lineage>
</organism>
<sequence>MTTDCNGRAPGEAVLTTRAAGITRRRAVAALGLAALAPIGRGAMAQQQWPTRPVRLVVAYPAGGGTDIVARLFSDRLAQLWGQPVIVENRGGAAGTIGAESVARAAPDGYTLLVAASPEIAIARSTQRNLAYDPVRDFDAITLINQTQFVLYATARLAPNNVQELIALARARPGELNYASFGNGTSNHFVGELFKMSAGVDITHIPYRGGGPMMTDLISGTVQLAFEAINTGLPHVRGGRLKALGAAMMQRSPLMPEVPTFDEQGVKGFTGGSWVGMVAPKGTPQPIINRVAADIKRLLDAGLAAEFEQRGLTPDGRGPAEFGAFIEAEVLKWGSVAQRAGIAAG</sequence>
<proteinExistence type="inferred from homology"/>
<dbReference type="Gene3D" id="3.40.190.10">
    <property type="entry name" value="Periplasmic binding protein-like II"/>
    <property type="match status" value="1"/>
</dbReference>
<evidence type="ECO:0000313" key="2">
    <source>
        <dbReference type="EMBL" id="PWS35930.1"/>
    </source>
</evidence>
<keyword evidence="3" id="KW-1185">Reference proteome</keyword>